<keyword evidence="5" id="KW-1185">Reference proteome</keyword>
<dbReference type="EMBL" id="KN846970">
    <property type="protein sequence ID" value="KIW83043.1"/>
    <property type="molecule type" value="Genomic_DNA"/>
</dbReference>
<dbReference type="OrthoDB" id="10265891at2759"/>
<dbReference type="InterPro" id="IPR004136">
    <property type="entry name" value="NMO"/>
</dbReference>
<dbReference type="RefSeq" id="XP_013286851.1">
    <property type="nucleotide sequence ID" value="XM_013431397.1"/>
</dbReference>
<evidence type="ECO:0008006" key="6">
    <source>
        <dbReference type="Google" id="ProtNLM"/>
    </source>
</evidence>
<dbReference type="AlphaFoldDB" id="A0A0D2GQ13"/>
<organism evidence="4 5">
    <name type="scientific">Fonsecaea pedrosoi CBS 271.37</name>
    <dbReference type="NCBI Taxonomy" id="1442368"/>
    <lineage>
        <taxon>Eukaryota</taxon>
        <taxon>Fungi</taxon>
        <taxon>Dikarya</taxon>
        <taxon>Ascomycota</taxon>
        <taxon>Pezizomycotina</taxon>
        <taxon>Eurotiomycetes</taxon>
        <taxon>Chaetothyriomycetidae</taxon>
        <taxon>Chaetothyriales</taxon>
        <taxon>Herpotrichiellaceae</taxon>
        <taxon>Fonsecaea</taxon>
    </lineage>
</organism>
<dbReference type="STRING" id="1442368.A0A0D2GQ13"/>
<accession>A0A0D2GQ13</accession>
<reference evidence="4 5" key="1">
    <citation type="submission" date="2015-01" db="EMBL/GenBank/DDBJ databases">
        <title>The Genome Sequence of Fonsecaea pedrosoi CBS 271.37.</title>
        <authorList>
            <consortium name="The Broad Institute Genomics Platform"/>
            <person name="Cuomo C."/>
            <person name="de Hoog S."/>
            <person name="Gorbushina A."/>
            <person name="Stielow B."/>
            <person name="Teixiera M."/>
            <person name="Abouelleil A."/>
            <person name="Chapman S.B."/>
            <person name="Priest M."/>
            <person name="Young S.K."/>
            <person name="Wortman J."/>
            <person name="Nusbaum C."/>
            <person name="Birren B."/>
        </authorList>
    </citation>
    <scope>NUCLEOTIDE SEQUENCE [LARGE SCALE GENOMIC DNA]</scope>
    <source>
        <strain evidence="4 5">CBS 271.37</strain>
    </source>
</reference>
<dbReference type="VEuPathDB" id="FungiDB:Z517_02286"/>
<dbReference type="Proteomes" id="UP000053029">
    <property type="component" value="Unassembled WGS sequence"/>
</dbReference>
<dbReference type="SUPFAM" id="SSF51412">
    <property type="entry name" value="Inosine monophosphate dehydrogenase (IMPDH)"/>
    <property type="match status" value="1"/>
</dbReference>
<protein>
    <recommendedName>
        <fullName evidence="6">Nitronate monooxygenase domain-containing protein</fullName>
    </recommendedName>
</protein>
<dbReference type="HOGENOM" id="CLU_038732_2_3_1"/>
<dbReference type="Pfam" id="PF03060">
    <property type="entry name" value="NMO"/>
    <property type="match status" value="1"/>
</dbReference>
<evidence type="ECO:0000313" key="5">
    <source>
        <dbReference type="Proteomes" id="UP000053029"/>
    </source>
</evidence>
<dbReference type="InterPro" id="IPR013785">
    <property type="entry name" value="Aldolase_TIM"/>
</dbReference>
<keyword evidence="2" id="KW-0288">FMN</keyword>
<dbReference type="GeneID" id="25301776"/>
<keyword evidence="3" id="KW-0560">Oxidoreductase</keyword>
<evidence type="ECO:0000256" key="2">
    <source>
        <dbReference type="ARBA" id="ARBA00022643"/>
    </source>
</evidence>
<evidence type="ECO:0000256" key="1">
    <source>
        <dbReference type="ARBA" id="ARBA00022630"/>
    </source>
</evidence>
<gene>
    <name evidence="4" type="ORF">Z517_02286</name>
</gene>
<evidence type="ECO:0000313" key="4">
    <source>
        <dbReference type="EMBL" id="KIW83043.1"/>
    </source>
</evidence>
<dbReference type="GO" id="GO:0018580">
    <property type="term" value="F:nitronate monooxygenase activity"/>
    <property type="evidence" value="ECO:0007669"/>
    <property type="project" value="InterPro"/>
</dbReference>
<dbReference type="PANTHER" id="PTHR32332">
    <property type="entry name" value="2-NITROPROPANE DIOXYGENASE"/>
    <property type="match status" value="1"/>
</dbReference>
<keyword evidence="1" id="KW-0285">Flavoprotein</keyword>
<dbReference type="Gene3D" id="3.20.20.70">
    <property type="entry name" value="Aldolase class I"/>
    <property type="match status" value="1"/>
</dbReference>
<dbReference type="CDD" id="cd04730">
    <property type="entry name" value="NPD_like"/>
    <property type="match status" value="1"/>
</dbReference>
<dbReference type="PANTHER" id="PTHR32332:SF31">
    <property type="entry name" value="2-NITROPROPANE DIOXYGENASE FAMILY, PUTATIVE (AFU_ORTHOLOGUE AFUA_2G09850)-RELATED"/>
    <property type="match status" value="1"/>
</dbReference>
<sequence length="382" mass="40679">MVPSSLGDWECRKNSTTQTLFLTREKSICTEKIRTTLTDLFGVKHPVMLAGMGVAAGPKLAAAVTNAGGIGVIGGHGYSPDGLREQIQELKSYLTDKNAPFGVDILLPQVGGNARKTNYDYTKGKLMELIDVVVESKARVFVSAIGVPPRQAVERLHAGGVLYMNMIGHPKHVQKCLDLDVDILCAQGGEAGGHTGDIPFSVLIPAVAKLLKGQKSAFTGVDVQLVAAGGVSGGESLAAALMLGASGVWVGTRFIVANEAGASKAHQEAVLSAGVDDTVRSVIFSGRPLRIRKTKYILNWEENRQEEIKALTGQGILPVLHDSEQHPDDDEILDNLHPYLMGVVAGLVNHRSSAKEILDEIVDGAAEKLRQGSVMLVNEPKL</sequence>
<proteinExistence type="predicted"/>
<name>A0A0D2GQ13_9EURO</name>
<evidence type="ECO:0000256" key="3">
    <source>
        <dbReference type="ARBA" id="ARBA00023002"/>
    </source>
</evidence>